<proteinExistence type="inferred from homology"/>
<keyword evidence="4 11" id="KW-0808">Transferase</keyword>
<evidence type="ECO:0000256" key="2">
    <source>
        <dbReference type="ARBA" id="ARBA00006739"/>
    </source>
</evidence>
<dbReference type="SUPFAM" id="SSF53448">
    <property type="entry name" value="Nucleotide-diphospho-sugar transferases"/>
    <property type="match status" value="1"/>
</dbReference>
<keyword evidence="7 8" id="KW-0472">Membrane</keyword>
<dbReference type="Gene3D" id="3.90.550.10">
    <property type="entry name" value="Spore Coat Polysaccharide Biosynthesis Protein SpsA, Chain A"/>
    <property type="match status" value="1"/>
</dbReference>
<dbReference type="CDD" id="cd06442">
    <property type="entry name" value="DPM1_like"/>
    <property type="match status" value="1"/>
</dbReference>
<evidence type="ECO:0000259" key="10">
    <source>
        <dbReference type="Pfam" id="PF04138"/>
    </source>
</evidence>
<evidence type="ECO:0000256" key="7">
    <source>
        <dbReference type="ARBA" id="ARBA00023136"/>
    </source>
</evidence>
<accession>A0A328B6Z7</accession>
<feature type="domain" description="GtrA/DPMS transmembrane" evidence="10">
    <location>
        <begin position="264"/>
        <end position="377"/>
    </location>
</feature>
<gene>
    <name evidence="11" type="ORF">DJ021_00375</name>
</gene>
<dbReference type="InterPro" id="IPR039528">
    <property type="entry name" value="DPM1-like"/>
</dbReference>
<comment type="caution">
    <text evidence="11">The sequence shown here is derived from an EMBL/GenBank/DDBJ whole genome shotgun (WGS) entry which is preliminary data.</text>
</comment>
<dbReference type="GO" id="GO:0000271">
    <property type="term" value="P:polysaccharide biosynthetic process"/>
    <property type="evidence" value="ECO:0007669"/>
    <property type="project" value="InterPro"/>
</dbReference>
<evidence type="ECO:0000256" key="8">
    <source>
        <dbReference type="SAM" id="Phobius"/>
    </source>
</evidence>
<evidence type="ECO:0000256" key="5">
    <source>
        <dbReference type="ARBA" id="ARBA00022692"/>
    </source>
</evidence>
<evidence type="ECO:0000256" key="6">
    <source>
        <dbReference type="ARBA" id="ARBA00022989"/>
    </source>
</evidence>
<evidence type="ECO:0000313" key="11">
    <source>
        <dbReference type="EMBL" id="RAK61624.1"/>
    </source>
</evidence>
<evidence type="ECO:0000313" key="12">
    <source>
        <dbReference type="Proteomes" id="UP000249842"/>
    </source>
</evidence>
<dbReference type="GO" id="GO:0009247">
    <property type="term" value="P:glycolipid biosynthetic process"/>
    <property type="evidence" value="ECO:0007669"/>
    <property type="project" value="TreeGrafter"/>
</dbReference>
<dbReference type="PANTHER" id="PTHR43398:SF1">
    <property type="entry name" value="DOLICHOL-PHOSPHATE MANNOSYLTRANSFERASE SUBUNIT 1"/>
    <property type="match status" value="1"/>
</dbReference>
<feature type="transmembrane region" description="Helical" evidence="8">
    <location>
        <begin position="288"/>
        <end position="305"/>
    </location>
</feature>
<feature type="transmembrane region" description="Helical" evidence="8">
    <location>
        <begin position="353"/>
        <end position="376"/>
    </location>
</feature>
<evidence type="ECO:0000256" key="1">
    <source>
        <dbReference type="ARBA" id="ARBA00004141"/>
    </source>
</evidence>
<evidence type="ECO:0000256" key="3">
    <source>
        <dbReference type="ARBA" id="ARBA00022676"/>
    </source>
</evidence>
<keyword evidence="5 8" id="KW-0812">Transmembrane</keyword>
<dbReference type="InterPro" id="IPR029044">
    <property type="entry name" value="Nucleotide-diphossugar_trans"/>
</dbReference>
<dbReference type="EMBL" id="QFYP01000001">
    <property type="protein sequence ID" value="RAK61624.1"/>
    <property type="molecule type" value="Genomic_DNA"/>
</dbReference>
<dbReference type="AlphaFoldDB" id="A0A328B6Z7"/>
<comment type="similarity">
    <text evidence="2">Belongs to the glycosyltransferase 2 family.</text>
</comment>
<keyword evidence="6 8" id="KW-1133">Transmembrane helix</keyword>
<dbReference type="OrthoDB" id="9811222at2"/>
<keyword evidence="3" id="KW-0328">Glycosyltransferase</keyword>
<reference evidence="12" key="1">
    <citation type="submission" date="2018-05" db="EMBL/GenBank/DDBJ databases">
        <authorList>
            <person name="Li X."/>
        </authorList>
    </citation>
    <scope>NUCLEOTIDE SEQUENCE [LARGE SCALE GENOMIC DNA]</scope>
    <source>
        <strain evidence="12">HKS-05</strain>
    </source>
</reference>
<protein>
    <submittedName>
        <fullName evidence="11">Glycosyltransferase family 2 protein</fullName>
    </submittedName>
</protein>
<evidence type="ECO:0000259" key="9">
    <source>
        <dbReference type="Pfam" id="PF00535"/>
    </source>
</evidence>
<dbReference type="Pfam" id="PF04138">
    <property type="entry name" value="GtrA_DPMS_TM"/>
    <property type="match status" value="1"/>
</dbReference>
<keyword evidence="12" id="KW-1185">Reference proteome</keyword>
<dbReference type="Proteomes" id="UP000249842">
    <property type="component" value="Unassembled WGS sequence"/>
</dbReference>
<dbReference type="Pfam" id="PF00535">
    <property type="entry name" value="Glycos_transf_2"/>
    <property type="match status" value="1"/>
</dbReference>
<feature type="domain" description="Glycosyltransferase 2-like" evidence="9">
    <location>
        <begin position="26"/>
        <end position="192"/>
    </location>
</feature>
<dbReference type="InterPro" id="IPR007267">
    <property type="entry name" value="GtrA_DPMS_TM"/>
</dbReference>
<dbReference type="GO" id="GO:0016020">
    <property type="term" value="C:membrane"/>
    <property type="evidence" value="ECO:0007669"/>
    <property type="project" value="UniProtKB-SubCell"/>
</dbReference>
<dbReference type="PANTHER" id="PTHR43398">
    <property type="entry name" value="DOLICHOL-PHOSPHATE MANNOSYLTRANSFERASE SUBUNIT 1"/>
    <property type="match status" value="1"/>
</dbReference>
<organism evidence="11 12">
    <name type="scientific">Phenylobacterium hankyongense</name>
    <dbReference type="NCBI Taxonomy" id="1813876"/>
    <lineage>
        <taxon>Bacteria</taxon>
        <taxon>Pseudomonadati</taxon>
        <taxon>Pseudomonadota</taxon>
        <taxon>Alphaproteobacteria</taxon>
        <taxon>Caulobacterales</taxon>
        <taxon>Caulobacteraceae</taxon>
        <taxon>Phenylobacterium</taxon>
    </lineage>
</organism>
<dbReference type="GO" id="GO:0004582">
    <property type="term" value="F:dolichyl-phosphate beta-D-mannosyltransferase activity"/>
    <property type="evidence" value="ECO:0007669"/>
    <property type="project" value="InterPro"/>
</dbReference>
<evidence type="ECO:0000256" key="4">
    <source>
        <dbReference type="ARBA" id="ARBA00022679"/>
    </source>
</evidence>
<feature type="transmembrane region" description="Helical" evidence="8">
    <location>
        <begin position="325"/>
        <end position="347"/>
    </location>
</feature>
<comment type="subcellular location">
    <subcellularLocation>
        <location evidence="1">Membrane</location>
        <topology evidence="1">Multi-pass membrane protein</topology>
    </subcellularLocation>
</comment>
<sequence length="377" mass="40060">MPPTPNSAGLELDAASAQSASALELTVVVPTFKEAPNVAPLVAKLEAALEGIAWQVIFVDDNSPDGTAAEVKAIARIDRRVACLRRVGRRGLAGAVIEGALASAAPFVAVIDGDMQHDETLLPAMLQVLRGGQADLVIGSRYLGHEARVVTGLDARRRLVSRFANWLGQRALSVQLTDPVSGFFMIRRELIDAVAPKLAANGFKVLFDIVASQPTPPRCVELGYEFRPRVAGESKLDHGVVAHYLTLLGSKMSRDVISPRALMFLAVGASGVLVNVAVVYALAGMPFLDAQAIGAVVAMTSNYLINNTITYRDKRKRGVALLTGYLRFCLLCAIGLAANVAVANLVFQHVPQRWVGVLAGAGVGAAWNYVTTSLAVW</sequence>
<dbReference type="InterPro" id="IPR001173">
    <property type="entry name" value="Glyco_trans_2-like"/>
</dbReference>
<feature type="transmembrane region" description="Helical" evidence="8">
    <location>
        <begin position="261"/>
        <end position="282"/>
    </location>
</feature>
<name>A0A328B6Z7_9CAUL</name>